<evidence type="ECO:0008006" key="3">
    <source>
        <dbReference type="Google" id="ProtNLM"/>
    </source>
</evidence>
<organism evidence="1 2">
    <name type="scientific">Paracoccus cavernae</name>
    <dbReference type="NCBI Taxonomy" id="1571207"/>
    <lineage>
        <taxon>Bacteria</taxon>
        <taxon>Pseudomonadati</taxon>
        <taxon>Pseudomonadota</taxon>
        <taxon>Alphaproteobacteria</taxon>
        <taxon>Rhodobacterales</taxon>
        <taxon>Paracoccaceae</taxon>
        <taxon>Paracoccus</taxon>
    </lineage>
</organism>
<comment type="caution">
    <text evidence="1">The sequence shown here is derived from an EMBL/GenBank/DDBJ whole genome shotgun (WGS) entry which is preliminary data.</text>
</comment>
<proteinExistence type="predicted"/>
<name>A0ABT8D7E8_9RHOB</name>
<dbReference type="SUPFAM" id="SSF48452">
    <property type="entry name" value="TPR-like"/>
    <property type="match status" value="1"/>
</dbReference>
<evidence type="ECO:0000313" key="2">
    <source>
        <dbReference type="Proteomes" id="UP001243846"/>
    </source>
</evidence>
<dbReference type="InterPro" id="IPR011990">
    <property type="entry name" value="TPR-like_helical_dom_sf"/>
</dbReference>
<evidence type="ECO:0000313" key="1">
    <source>
        <dbReference type="EMBL" id="MDN3711833.1"/>
    </source>
</evidence>
<keyword evidence="2" id="KW-1185">Reference proteome</keyword>
<accession>A0ABT8D7E8</accession>
<gene>
    <name evidence="1" type="ORF">QWZ10_08355</name>
</gene>
<dbReference type="Proteomes" id="UP001243846">
    <property type="component" value="Unassembled WGS sequence"/>
</dbReference>
<dbReference type="EMBL" id="JAUFRC010000001">
    <property type="protein sequence ID" value="MDN3711833.1"/>
    <property type="molecule type" value="Genomic_DNA"/>
</dbReference>
<protein>
    <recommendedName>
        <fullName evidence="3">Tetratricopeptide repeat protein</fullName>
    </recommendedName>
</protein>
<sequence>MKKTIDRGCFVAFRNDRLGGRLNSILTAMRLAKAYGTSFRIFWALSEGSSAELHFPQELFSAKFIADHFTSREEGQKLLSGSTDIGMIPRHSSAKDMAEKLARGTNYLSNSATEQILLPWETTDDLAILPDLLGDIEFSPTVTQAIALVNAKLDGLSFSSYHLRRGDIIDDKTVASHNLWSDKYIPRVIYEWHMKRTLAEGAKTLVIFTDEPREAKAFSGLSSQILGFDDLTGGIALTTIQRDFLELYTMSRSQEIYAPPSSAFSRLAAVIGNKHVTDIEADLTAQEKENAREELVRRLEHEPESFLSQSDAGQNLPFVAEHLEARGEHKRAISIAMNLVEGGMNRAYAYPFLSSRLLVQEDYKGCDQILKLMSRSLSLKEEHSSNVFLHAALGDLARDNWDRAVRRFHSGMWFFPINRLASQMFFYLHSMNKLTAENFVPFDPHLMRPAGHIFDESESTTHRLLMERLRDTGNIPQVYPANMEVRDWRILHGKKLSFRFTNKAKIAQQADLLATNLDKRNISPERIAALQSAVGAMQSDAGIRDSAEINLSGAIDVFPDNPLYRKRLADHLFSTDRPAEAIELLKQAWVLSGKNPSFQAALALGFQQLKDLDSYEELMSDLAERETPIVELQYLVVEAMRRNPAQLPAVQPYLDQLSSMAPGSHRVIALQAKVYEQLEKWDLAMTTLKLLETLGRPQSVVASKYTGLYKAYRRAKNDAAAQRWFKRNNVVALDV</sequence>
<dbReference type="Gene3D" id="1.25.40.10">
    <property type="entry name" value="Tetratricopeptide repeat domain"/>
    <property type="match status" value="1"/>
</dbReference>
<reference evidence="2" key="1">
    <citation type="journal article" date="2019" name="Int. J. Syst. Evol. Microbiol.">
        <title>The Global Catalogue of Microorganisms (GCM) 10K type strain sequencing project: providing services to taxonomists for standard genome sequencing and annotation.</title>
        <authorList>
            <consortium name="The Broad Institute Genomics Platform"/>
            <consortium name="The Broad Institute Genome Sequencing Center for Infectious Disease"/>
            <person name="Wu L."/>
            <person name="Ma J."/>
        </authorList>
    </citation>
    <scope>NUCLEOTIDE SEQUENCE [LARGE SCALE GENOMIC DNA]</scope>
    <source>
        <strain evidence="2">CECT 8482</strain>
    </source>
</reference>